<dbReference type="OrthoDB" id="5306753at2"/>
<dbReference type="Proteomes" id="UP000291236">
    <property type="component" value="Chromosome"/>
</dbReference>
<proteinExistence type="predicted"/>
<name>A0A4P2VL11_FLUSA</name>
<evidence type="ECO:0000313" key="2">
    <source>
        <dbReference type="Proteomes" id="UP000291236"/>
    </source>
</evidence>
<gene>
    <name evidence="1" type="ORF">JCM31447_24800</name>
</gene>
<organism evidence="1 2">
    <name type="scientific">Fluviispira sanaruensis</name>
    <dbReference type="NCBI Taxonomy" id="2493639"/>
    <lineage>
        <taxon>Bacteria</taxon>
        <taxon>Pseudomonadati</taxon>
        <taxon>Bdellovibrionota</taxon>
        <taxon>Oligoflexia</taxon>
        <taxon>Silvanigrellales</taxon>
        <taxon>Silvanigrellaceae</taxon>
        <taxon>Fluviispira</taxon>
    </lineage>
</organism>
<dbReference type="EMBL" id="AP019368">
    <property type="protein sequence ID" value="BBH54023.1"/>
    <property type="molecule type" value="Genomic_DNA"/>
</dbReference>
<protein>
    <submittedName>
        <fullName evidence="1">Uncharacterized protein</fullName>
    </submittedName>
</protein>
<dbReference type="KEGG" id="sbf:JCM31447_24800"/>
<evidence type="ECO:0000313" key="1">
    <source>
        <dbReference type="EMBL" id="BBH54023.1"/>
    </source>
</evidence>
<reference evidence="1 2" key="1">
    <citation type="submission" date="2018-12" db="EMBL/GenBank/DDBJ databases">
        <title>Rubrispira sanarue gen. nov., sp., nov., a member of the order Silvanigrellales, isolated from a brackish lake in Hamamatsu Japan.</title>
        <authorList>
            <person name="Maejima Y."/>
            <person name="Iino T."/>
            <person name="Muraguchi Y."/>
            <person name="Fukuda K."/>
            <person name="Nojiri H."/>
            <person name="Ohkuma M."/>
            <person name="Moriuchi R."/>
            <person name="Dohra H."/>
            <person name="Kimbara K."/>
            <person name="Shintani M."/>
        </authorList>
    </citation>
    <scope>NUCLEOTIDE SEQUENCE [LARGE SCALE GENOMIC DNA]</scope>
    <source>
        <strain evidence="1 2">RF1110005</strain>
    </source>
</reference>
<dbReference type="RefSeq" id="WP_130611012.1">
    <property type="nucleotide sequence ID" value="NZ_AP019368.1"/>
</dbReference>
<keyword evidence="2" id="KW-1185">Reference proteome</keyword>
<dbReference type="AlphaFoldDB" id="A0A4P2VL11"/>
<accession>A0A4P2VL11</accession>
<sequence length="318" mass="37462">MKKSFVTILLLLFTVKIYSLPINYIYGSFRTSQSMDKIYFLPTFNEKLSPEEVKYSDIWLKQIFTGTHFKYNDLTVSLDYHPSVQSVVRGCFWGWLKQLDLPNKLMLMEFLKPETPTSFLRDEIGYYADSLLKFSQINKENCRFEKPILDLSFTYIFIGLDQYLSEKASSRPEDEKYERILGKTYTAQSQDSSMNELKNFLAWIDAFQMYSPQASAEIVNEFVEVIEKSPKESWNESETAFLFIDVLRRKLPNFSDYINDYYKMIPYQKSAKLLHDKCFLNGKFLSDNCGIHSIYKNFVVFRLTRSTDFSDNLVWVGQ</sequence>